<reference evidence="2" key="1">
    <citation type="submission" date="2013-10" db="EMBL/GenBank/DDBJ databases">
        <title>Genomic analysis of the causative agents of coccidiosis in chickens.</title>
        <authorList>
            <person name="Reid A.J."/>
            <person name="Blake D."/>
            <person name="Billington K."/>
            <person name="Browne H."/>
            <person name="Dunn M."/>
            <person name="Hung S."/>
            <person name="Kawahara F."/>
            <person name="Miranda-Saavedra D."/>
            <person name="Mourier T."/>
            <person name="Nagra H."/>
            <person name="Otto T.D."/>
            <person name="Rawlings N."/>
            <person name="Sanchez A."/>
            <person name="Sanders M."/>
            <person name="Subramaniam C."/>
            <person name="Tay Y."/>
            <person name="Dear P."/>
            <person name="Doerig C."/>
            <person name="Gruber A."/>
            <person name="Parkinson J."/>
            <person name="Shirley M."/>
            <person name="Wan K.L."/>
            <person name="Berriman M."/>
            <person name="Tomley F."/>
            <person name="Pain A."/>
        </authorList>
    </citation>
    <scope>NUCLEOTIDE SEQUENCE [LARGE SCALE GENOMIC DNA]</scope>
    <source>
        <strain evidence="2">Houghton</strain>
    </source>
</reference>
<gene>
    <name evidence="2" type="ORF">EMH_0039490</name>
</gene>
<reference evidence="2" key="2">
    <citation type="submission" date="2013-10" db="EMBL/GenBank/DDBJ databases">
        <authorList>
            <person name="Aslett M."/>
        </authorList>
    </citation>
    <scope>NUCLEOTIDE SEQUENCE [LARGE SCALE GENOMIC DNA]</scope>
    <source>
        <strain evidence="2">Houghton</strain>
    </source>
</reference>
<dbReference type="VEuPathDB" id="ToxoDB:EMH_0039490"/>
<keyword evidence="3" id="KW-1185">Reference proteome</keyword>
<evidence type="ECO:0000313" key="3">
    <source>
        <dbReference type="Proteomes" id="UP000030744"/>
    </source>
</evidence>
<evidence type="ECO:0000313" key="2">
    <source>
        <dbReference type="EMBL" id="CDJ28281.1"/>
    </source>
</evidence>
<name>U6JU22_9EIME</name>
<dbReference type="EMBL" id="HG681192">
    <property type="protein sequence ID" value="CDJ28281.1"/>
    <property type="molecule type" value="Genomic_DNA"/>
</dbReference>
<proteinExistence type="predicted"/>
<feature type="region of interest" description="Disordered" evidence="1">
    <location>
        <begin position="1"/>
        <end position="50"/>
    </location>
</feature>
<protein>
    <submittedName>
        <fullName evidence="2">Uncharacterized protein</fullName>
    </submittedName>
</protein>
<dbReference type="RefSeq" id="XP_013350855.1">
    <property type="nucleotide sequence ID" value="XM_013495401.1"/>
</dbReference>
<dbReference type="Proteomes" id="UP000030744">
    <property type="component" value="Unassembled WGS sequence"/>
</dbReference>
<accession>U6JU22</accession>
<dbReference type="OrthoDB" id="347913at2759"/>
<sequence>MAKQLGNPAEANGELGSNSHPAGSAELLHGGAGVTTEEESNLTREGQAADEDGVIPLEGKSFDWGSRRATLFSKSILKLLLLLAGLGVLMSSRYIGRTLVKTRFAFSPKSKREEVLVSAPVMPSVTMDDLVECEEQLISSFSGFVNTWRTASPIVQSAFKKYFVPSREDDPLPPPDPPALYDKHINAMLGVPRPNAEDVKAVQEHKLNLLLLNGVCGAASITIRKLMELEELHAETGVPVPMLGLGKPIDQEQLKGLMMQEKEGVTTAELLRNLGIVVKAEGETMRARWFTISK</sequence>
<dbReference type="AlphaFoldDB" id="U6JU22"/>
<organism evidence="2 3">
    <name type="scientific">Eimeria mitis</name>
    <dbReference type="NCBI Taxonomy" id="44415"/>
    <lineage>
        <taxon>Eukaryota</taxon>
        <taxon>Sar</taxon>
        <taxon>Alveolata</taxon>
        <taxon>Apicomplexa</taxon>
        <taxon>Conoidasida</taxon>
        <taxon>Coccidia</taxon>
        <taxon>Eucoccidiorida</taxon>
        <taxon>Eimeriorina</taxon>
        <taxon>Eimeriidae</taxon>
        <taxon>Eimeria</taxon>
    </lineage>
</organism>
<evidence type="ECO:0000256" key="1">
    <source>
        <dbReference type="SAM" id="MobiDB-lite"/>
    </source>
</evidence>
<dbReference type="GeneID" id="25378702"/>